<accession>A0A645G060</accession>
<reference evidence="1" key="1">
    <citation type="submission" date="2019-08" db="EMBL/GenBank/DDBJ databases">
        <authorList>
            <person name="Kucharzyk K."/>
            <person name="Murdoch R.W."/>
            <person name="Higgins S."/>
            <person name="Loffler F."/>
        </authorList>
    </citation>
    <scope>NUCLEOTIDE SEQUENCE</scope>
</reference>
<evidence type="ECO:0000313" key="1">
    <source>
        <dbReference type="EMBL" id="MPN19332.1"/>
    </source>
</evidence>
<organism evidence="1">
    <name type="scientific">bioreactor metagenome</name>
    <dbReference type="NCBI Taxonomy" id="1076179"/>
    <lineage>
        <taxon>unclassified sequences</taxon>
        <taxon>metagenomes</taxon>
        <taxon>ecological metagenomes</taxon>
    </lineage>
</organism>
<proteinExistence type="predicted"/>
<name>A0A645G060_9ZZZZ</name>
<dbReference type="EMBL" id="VSSQ01066876">
    <property type="protein sequence ID" value="MPN19332.1"/>
    <property type="molecule type" value="Genomic_DNA"/>
</dbReference>
<comment type="caution">
    <text evidence="1">The sequence shown here is derived from an EMBL/GenBank/DDBJ whole genome shotgun (WGS) entry which is preliminary data.</text>
</comment>
<protein>
    <submittedName>
        <fullName evidence="1">Uncharacterized protein</fullName>
    </submittedName>
</protein>
<gene>
    <name evidence="1" type="ORF">SDC9_166700</name>
</gene>
<dbReference type="AlphaFoldDB" id="A0A645G060"/>
<sequence>MLLKELKAKPHRIIFMDCNLSIPNHYAIRTSNGKTIMVESKETPFSPRYSNGSFAINEKTDGEVSDIEKEFDFSQIRIS</sequence>